<dbReference type="VEuPathDB" id="CryptoDB:CPATCC_0002010"/>
<evidence type="ECO:0000256" key="2">
    <source>
        <dbReference type="SAM" id="Phobius"/>
    </source>
</evidence>
<feature type="transmembrane region" description="Helical" evidence="2">
    <location>
        <begin position="114"/>
        <end position="135"/>
    </location>
</feature>
<dbReference type="Proteomes" id="UP000593906">
    <property type="component" value="Chromosome 8"/>
</dbReference>
<sequence>MIIEKTKRKSEVRDFGTPGKYTNEKKYESNELRTSLILNSKTRSIEKPAPKPICMNNASENGHTGVGRVIKYLNERDACMQNDVSRTMQTCELPVKHANEVCGLIKLIRIIFSIFTYSVFILFILLTILSLNTLFENKYSKLVEISELITSVTIPSVEDIYYFSKESKESVREAFRYLSGNKDADSLFVKQNNKKRERKKSSKLLSELPKNQNKVNSSKFGFYNHSFFDLNYDGLSIEHYDSSSASADANYEISWRREFIKDQNKNLNDNLKFINEIQNKSLTKSSSFGYRKNEQEQKQELESVNNHSNLTKLVEIILGQSQLKKSFKGKSVSILELLCYQNFSFQEGILSMYYKENDHGIPFNEYFLESDQNIHKELIKKLLNRTILDLLGIERNYELYIIPTINYDYDNQLQVNTNDNKKSIIQNHFRVSRRVIVSSGYGNEEIRDFCEYQNKWICTKYEMLVLKLLQEYYKGNGETFISYFLFQYKNNIVDKNLLDNIPFFTKDQIIVINDVFPGLFTSFQNLTNSIYKKIDDFEKNKKRNNNQSKYYFEKVTQEDINWIISLVLSHSLQDKDGHIAFVPYFNIIPHNSVKVGGISNKAQTLIHHPNELSFDWSFSKSFDYKYNKHSENIKKDDFIMIYSFYGHLNNIKSVVQYGKLLYKNEYSTVWFIRKDEKDTYKFKILFGTNTILNNMNNNYSAYKDNLPNWLINLTESNHHNSKIKINMNTQFVHYISNKKKIPIQKNKKELEMEYIDCNEYTFYNGMGLGFGTIQFTRSSYVGGINGTVYVCLREIMFRNYQQNSKKNGILSNSSNNNGVNITNEKKEEVLANIIKSNCIKRSTQLRGVKNLLMHQLGMKLGKEEDLINLSSKIKQEIRINIKLLYATMEELESMKKCVSYFGNLISMISKEKI</sequence>
<gene>
    <name evidence="3" type="ORF">CPATCC_004011</name>
</gene>
<evidence type="ECO:0000313" key="3">
    <source>
        <dbReference type="EMBL" id="QOY39946.1"/>
    </source>
</evidence>
<organism evidence="3 4">
    <name type="scientific">Cryptosporidium parvum</name>
    <dbReference type="NCBI Taxonomy" id="5807"/>
    <lineage>
        <taxon>Eukaryota</taxon>
        <taxon>Sar</taxon>
        <taxon>Alveolata</taxon>
        <taxon>Apicomplexa</taxon>
        <taxon>Conoidasida</taxon>
        <taxon>Coccidia</taxon>
        <taxon>Eucoccidiorida</taxon>
        <taxon>Eimeriorina</taxon>
        <taxon>Cryptosporidiidae</taxon>
        <taxon>Cryptosporidium</taxon>
    </lineage>
</organism>
<dbReference type="AlphaFoldDB" id="A0A7S7LEW5"/>
<keyword evidence="2" id="KW-1133">Transmembrane helix</keyword>
<proteinExistence type="predicted"/>
<keyword evidence="2" id="KW-0812">Transmembrane</keyword>
<reference evidence="3 4" key="1">
    <citation type="submission" date="2019-09" db="EMBL/GenBank/DDBJ databases">
        <title>Consistent, comparative and evidence-based genome assembly and annotation for Cryptosporidium parvum, C. hominis and C. tyzzeri.</title>
        <authorList>
            <person name="Baptista R.P."/>
            <person name="Li Y."/>
            <person name="Sateriale A."/>
            <person name="Ansell B."/>
            <person name="Jex A."/>
            <person name="Sanders M."/>
            <person name="Brooks K."/>
            <person name="Tracey A."/>
            <person name="Berriman M."/>
            <person name="Striepen B."/>
            <person name="Cotton J.A."/>
            <person name="Kissinger J.C."/>
        </authorList>
    </citation>
    <scope>NUCLEOTIDE SEQUENCE [LARGE SCALE GENOMIC DNA]</scope>
    <source>
        <strain evidence="3 4">IOWA-ATCC</strain>
    </source>
</reference>
<feature type="region of interest" description="Disordered" evidence="1">
    <location>
        <begin position="1"/>
        <end position="20"/>
    </location>
</feature>
<dbReference type="EMBL" id="CP044415">
    <property type="protein sequence ID" value="QOY39946.1"/>
    <property type="molecule type" value="Genomic_DNA"/>
</dbReference>
<evidence type="ECO:0000256" key="1">
    <source>
        <dbReference type="SAM" id="MobiDB-lite"/>
    </source>
</evidence>
<evidence type="ECO:0000313" key="4">
    <source>
        <dbReference type="Proteomes" id="UP000593906"/>
    </source>
</evidence>
<accession>A0A7S7LEW5</accession>
<keyword evidence="2" id="KW-0472">Membrane</keyword>
<protein>
    <submittedName>
        <fullName evidence="3">Uncharacterized protein</fullName>
    </submittedName>
</protein>
<name>A0A7S7LEW5_CRYPV</name>